<proteinExistence type="predicted"/>
<protein>
    <submittedName>
        <fullName evidence="2">Nitrogen fixation protein</fullName>
    </submittedName>
</protein>
<comment type="caution">
    <text evidence="2">The sequence shown here is derived from an EMBL/GenBank/DDBJ whole genome shotgun (WGS) entry which is preliminary data.</text>
</comment>
<feature type="compositionally biased region" description="Basic and acidic residues" evidence="1">
    <location>
        <begin position="117"/>
        <end position="131"/>
    </location>
</feature>
<name>A0AA43Z5H4_9GAMM</name>
<gene>
    <name evidence="2" type="ORF">HA520_06780</name>
</gene>
<sequence>MSEERRLIAVAVDRQGRVADHAGRARRWEVFDVWPGQAPVNIYAIELAEKAVLHHWHVTEYPERHPLHGVDAALAATAGEGVIRRLGERGVSLLTTGESDPELAVRAFLAGDLPPGKPHDEHSCGGEGHQH</sequence>
<feature type="region of interest" description="Disordered" evidence="1">
    <location>
        <begin position="111"/>
        <end position="131"/>
    </location>
</feature>
<evidence type="ECO:0000313" key="2">
    <source>
        <dbReference type="EMBL" id="NHN76995.1"/>
    </source>
</evidence>
<dbReference type="Gene3D" id="3.30.420.130">
    <property type="entry name" value="Dinitrogenase iron-molybdenum cofactor biosynthesis domain"/>
    <property type="match status" value="1"/>
</dbReference>
<dbReference type="Proteomes" id="UP000736384">
    <property type="component" value="Unassembled WGS sequence"/>
</dbReference>
<dbReference type="RefSeq" id="WP_165892080.1">
    <property type="nucleotide sequence ID" value="NZ_JAAPAP010000004.1"/>
</dbReference>
<dbReference type="SUPFAM" id="SSF53146">
    <property type="entry name" value="Nitrogenase accessory factor-like"/>
    <property type="match status" value="1"/>
</dbReference>
<reference evidence="2" key="1">
    <citation type="submission" date="2020-03" db="EMBL/GenBank/DDBJ databases">
        <title>Genome assembly of Azotobacter chroococcum W5.</title>
        <authorList>
            <person name="Kannepalli A."/>
        </authorList>
    </citation>
    <scope>NUCLEOTIDE SEQUENCE</scope>
    <source>
        <strain evidence="2">W5</strain>
    </source>
</reference>
<organism evidence="2 3">
    <name type="scientific">Azotobacter chroococcum</name>
    <dbReference type="NCBI Taxonomy" id="353"/>
    <lineage>
        <taxon>Bacteria</taxon>
        <taxon>Pseudomonadati</taxon>
        <taxon>Pseudomonadota</taxon>
        <taxon>Gammaproteobacteria</taxon>
        <taxon>Pseudomonadales</taxon>
        <taxon>Pseudomonadaceae</taxon>
        <taxon>Azotobacter</taxon>
    </lineage>
</organism>
<dbReference type="AlphaFoldDB" id="A0AA43Z5H4"/>
<dbReference type="InterPro" id="IPR036105">
    <property type="entry name" value="DiNase_FeMo-co_biosyn_sf"/>
</dbReference>
<evidence type="ECO:0000256" key="1">
    <source>
        <dbReference type="SAM" id="MobiDB-lite"/>
    </source>
</evidence>
<accession>A0AA43Z5H4</accession>
<evidence type="ECO:0000313" key="3">
    <source>
        <dbReference type="Proteomes" id="UP000736384"/>
    </source>
</evidence>
<dbReference type="EMBL" id="JAAPAP010000004">
    <property type="protein sequence ID" value="NHN76995.1"/>
    <property type="molecule type" value="Genomic_DNA"/>
</dbReference>